<dbReference type="EMBL" id="PCGR01000004">
    <property type="protein sequence ID" value="PJK15979.1"/>
    <property type="molecule type" value="Genomic_DNA"/>
</dbReference>
<reference evidence="2 3" key="1">
    <citation type="submission" date="2017-10" db="EMBL/GenBank/DDBJ databases">
        <title>Draft genome of Chryseomicrobium casticus sp. nov.</title>
        <authorList>
            <person name="Chakraborty R."/>
            <person name="Saha T."/>
        </authorList>
    </citation>
    <scope>NUCLEOTIDE SEQUENCE [LARGE SCALE GENOMIC DNA]</scope>
    <source>
        <strain evidence="2 3">ET03</strain>
    </source>
</reference>
<keyword evidence="3" id="KW-1185">Reference proteome</keyword>
<keyword evidence="1" id="KW-0812">Transmembrane</keyword>
<name>A0A2M9EXP4_9BACL</name>
<sequence>MWMRIGLFILGGIILGTLSGQILLSSRGGSESLLPFSIYFGVFTSLLICLILEVRAIREKIETKN</sequence>
<proteinExistence type="predicted"/>
<evidence type="ECO:0000256" key="1">
    <source>
        <dbReference type="SAM" id="Phobius"/>
    </source>
</evidence>
<evidence type="ECO:0000313" key="2">
    <source>
        <dbReference type="EMBL" id="PJK15979.1"/>
    </source>
</evidence>
<protein>
    <submittedName>
        <fullName evidence="2">Uncharacterized protein</fullName>
    </submittedName>
</protein>
<gene>
    <name evidence="2" type="ORF">CQS04_12150</name>
</gene>
<organism evidence="2 3">
    <name type="scientific">Chryseomicrobium excrementi</name>
    <dbReference type="NCBI Taxonomy" id="2041346"/>
    <lineage>
        <taxon>Bacteria</taxon>
        <taxon>Bacillati</taxon>
        <taxon>Bacillota</taxon>
        <taxon>Bacilli</taxon>
        <taxon>Bacillales</taxon>
        <taxon>Caryophanaceae</taxon>
        <taxon>Chryseomicrobium</taxon>
    </lineage>
</organism>
<evidence type="ECO:0000313" key="3">
    <source>
        <dbReference type="Proteomes" id="UP000228680"/>
    </source>
</evidence>
<accession>A0A2M9EXP4</accession>
<keyword evidence="1" id="KW-0472">Membrane</keyword>
<dbReference type="Proteomes" id="UP000228680">
    <property type="component" value="Unassembled WGS sequence"/>
</dbReference>
<keyword evidence="1" id="KW-1133">Transmembrane helix</keyword>
<dbReference type="AlphaFoldDB" id="A0A2M9EXP4"/>
<comment type="caution">
    <text evidence="2">The sequence shown here is derived from an EMBL/GenBank/DDBJ whole genome shotgun (WGS) entry which is preliminary data.</text>
</comment>
<feature type="transmembrane region" description="Helical" evidence="1">
    <location>
        <begin position="36"/>
        <end position="54"/>
    </location>
</feature>